<dbReference type="GO" id="GO:0017004">
    <property type="term" value="P:cytochrome complex assembly"/>
    <property type="evidence" value="ECO:0007669"/>
    <property type="project" value="UniProtKB-KW"/>
</dbReference>
<proteinExistence type="predicted"/>
<evidence type="ECO:0000313" key="9">
    <source>
        <dbReference type="EMBL" id="QXL89238.1"/>
    </source>
</evidence>
<evidence type="ECO:0000256" key="6">
    <source>
        <dbReference type="ARBA" id="ARBA00023136"/>
    </source>
</evidence>
<dbReference type="InterPro" id="IPR003439">
    <property type="entry name" value="ABC_transporter-like_ATP-bd"/>
</dbReference>
<dbReference type="PROSITE" id="PS50893">
    <property type="entry name" value="ABC_TRANSPORTER_2"/>
    <property type="match status" value="1"/>
</dbReference>
<dbReference type="GO" id="GO:0005524">
    <property type="term" value="F:ATP binding"/>
    <property type="evidence" value="ECO:0007669"/>
    <property type="project" value="UniProtKB-KW"/>
</dbReference>
<dbReference type="InterPro" id="IPR027417">
    <property type="entry name" value="P-loop_NTPase"/>
</dbReference>
<dbReference type="Proteomes" id="UP000693972">
    <property type="component" value="Unassembled WGS sequence"/>
</dbReference>
<protein>
    <submittedName>
        <fullName evidence="9">Heme ABC exporter ATP-binding protein CcmA</fullName>
    </submittedName>
</protein>
<keyword evidence="10" id="KW-1185">Reference proteome</keyword>
<evidence type="ECO:0000313" key="10">
    <source>
        <dbReference type="Proteomes" id="UP000693972"/>
    </source>
</evidence>
<evidence type="ECO:0000256" key="1">
    <source>
        <dbReference type="ARBA" id="ARBA00022448"/>
    </source>
</evidence>
<keyword evidence="1" id="KW-0813">Transport</keyword>
<dbReference type="InterPro" id="IPR005895">
    <property type="entry name" value="ABC_transptr_haem_export_CcmA"/>
</dbReference>
<sequence>MVLTVTDLACARGPAQVLAGVSFSLTRGEALILRGRNGAGKTTLLRTLAGLTPPIAGTIDHAEGAIAYAAHADGLKAQLSVAENLAFWASIFGTDTIAPAIDAFALAPLADRPAGELSAGQKRRLSLARLLVTGRPVWALDEPTVSLDTENTARFAAAVEAHLRGGGAAIIATHIDLGLPTARTLDISPFIAKGLPAGDPFADDPFLGASL</sequence>
<keyword evidence="2" id="KW-0547">Nucleotide-binding</keyword>
<accession>A0A975TWZ2</accession>
<dbReference type="PANTHER" id="PTHR43499:SF1">
    <property type="entry name" value="ABC TRANSPORTER I FAMILY MEMBER 1"/>
    <property type="match status" value="1"/>
</dbReference>
<organism evidence="9">
    <name type="scientific">Gymnodinialimonas phycosphaerae</name>
    <dbReference type="NCBI Taxonomy" id="2841589"/>
    <lineage>
        <taxon>Bacteria</taxon>
        <taxon>Pseudomonadati</taxon>
        <taxon>Pseudomonadota</taxon>
        <taxon>Alphaproteobacteria</taxon>
        <taxon>Rhodobacterales</taxon>
        <taxon>Paracoccaceae</taxon>
        <taxon>Gymnodinialimonas</taxon>
    </lineage>
</organism>
<keyword evidence="5" id="KW-1278">Translocase</keyword>
<dbReference type="GO" id="GO:0016887">
    <property type="term" value="F:ATP hydrolysis activity"/>
    <property type="evidence" value="ECO:0007669"/>
    <property type="project" value="InterPro"/>
</dbReference>
<evidence type="ECO:0000313" key="8">
    <source>
        <dbReference type="EMBL" id="MBY4892491.1"/>
    </source>
</evidence>
<evidence type="ECO:0000256" key="2">
    <source>
        <dbReference type="ARBA" id="ARBA00022741"/>
    </source>
</evidence>
<dbReference type="Gene3D" id="3.40.50.300">
    <property type="entry name" value="P-loop containing nucleotide triphosphate hydrolases"/>
    <property type="match status" value="1"/>
</dbReference>
<dbReference type="RefSeq" id="WP_257892282.1">
    <property type="nucleotide sequence ID" value="NZ_JAIMBW010000001.1"/>
</dbReference>
<reference evidence="9 10" key="1">
    <citation type="submission" date="2021-07" db="EMBL/GenBank/DDBJ databases">
        <title>Karlodiniumbacter phycospheric gen. nov., sp. nov., a phycosphere bacterium isolated from karlodinium veneficum.</title>
        <authorList>
            <person name="Peng Y."/>
            <person name="Jiang L."/>
            <person name="Lee J."/>
        </authorList>
    </citation>
    <scope>NUCLEOTIDE SEQUENCE</scope>
    <source>
        <strain evidence="9 10">N5</strain>
    </source>
</reference>
<dbReference type="EMBL" id="JAIMBW010000001">
    <property type="protein sequence ID" value="MBY4892491.1"/>
    <property type="molecule type" value="Genomic_DNA"/>
</dbReference>
<dbReference type="Pfam" id="PF00005">
    <property type="entry name" value="ABC_tran"/>
    <property type="match status" value="1"/>
</dbReference>
<evidence type="ECO:0000256" key="4">
    <source>
        <dbReference type="ARBA" id="ARBA00022840"/>
    </source>
</evidence>
<dbReference type="PANTHER" id="PTHR43499">
    <property type="entry name" value="ABC TRANSPORTER I FAMILY MEMBER 1"/>
    <property type="match status" value="1"/>
</dbReference>
<dbReference type="SUPFAM" id="SSF52540">
    <property type="entry name" value="P-loop containing nucleoside triphosphate hydrolases"/>
    <property type="match status" value="1"/>
</dbReference>
<dbReference type="AlphaFoldDB" id="A0A975TWZ2"/>
<keyword evidence="3" id="KW-0201">Cytochrome c-type biogenesis</keyword>
<gene>
    <name evidence="9" type="primary">ccmA</name>
    <name evidence="8" type="ORF">KUL25_06915</name>
    <name evidence="9" type="ORF">KUL25_06920</name>
</gene>
<keyword evidence="6" id="KW-0472">Membrane</keyword>
<keyword evidence="4 9" id="KW-0067">ATP-binding</keyword>
<evidence type="ECO:0000256" key="3">
    <source>
        <dbReference type="ARBA" id="ARBA00022748"/>
    </source>
</evidence>
<dbReference type="InterPro" id="IPR017871">
    <property type="entry name" value="ABC_transporter-like_CS"/>
</dbReference>
<dbReference type="NCBIfam" id="TIGR01189">
    <property type="entry name" value="ccmA"/>
    <property type="match status" value="1"/>
</dbReference>
<dbReference type="PROSITE" id="PS00211">
    <property type="entry name" value="ABC_TRANSPORTER_1"/>
    <property type="match status" value="1"/>
</dbReference>
<feature type="domain" description="ABC transporter" evidence="7">
    <location>
        <begin position="3"/>
        <end position="211"/>
    </location>
</feature>
<dbReference type="SMART" id="SM00382">
    <property type="entry name" value="AAA"/>
    <property type="match status" value="1"/>
</dbReference>
<dbReference type="InterPro" id="IPR003593">
    <property type="entry name" value="AAA+_ATPase"/>
</dbReference>
<evidence type="ECO:0000259" key="7">
    <source>
        <dbReference type="PROSITE" id="PS50893"/>
    </source>
</evidence>
<dbReference type="EMBL" id="CP078073">
    <property type="protein sequence ID" value="QXL89238.1"/>
    <property type="molecule type" value="Genomic_DNA"/>
</dbReference>
<evidence type="ECO:0000256" key="5">
    <source>
        <dbReference type="ARBA" id="ARBA00022967"/>
    </source>
</evidence>
<dbReference type="GO" id="GO:0022857">
    <property type="term" value="F:transmembrane transporter activity"/>
    <property type="evidence" value="ECO:0007669"/>
    <property type="project" value="InterPro"/>
</dbReference>
<name>A0A975TWZ2_9RHOB</name>